<gene>
    <name evidence="2" type="ORF">AMLFYP55_02203</name>
</gene>
<name>A0A6N2SLR4_9BACT</name>
<evidence type="ECO:0000313" key="2">
    <source>
        <dbReference type="EMBL" id="VYS93952.1"/>
    </source>
</evidence>
<organism evidence="2">
    <name type="scientific">Akkermansia muciniphila</name>
    <dbReference type="NCBI Taxonomy" id="239935"/>
    <lineage>
        <taxon>Bacteria</taxon>
        <taxon>Pseudomonadati</taxon>
        <taxon>Verrucomicrobiota</taxon>
        <taxon>Verrucomicrobiia</taxon>
        <taxon>Verrucomicrobiales</taxon>
        <taxon>Akkermansiaceae</taxon>
        <taxon>Akkermansia</taxon>
    </lineage>
</organism>
<feature type="domain" description="Transglutaminase-like" evidence="1">
    <location>
        <begin position="72"/>
        <end position="138"/>
    </location>
</feature>
<dbReference type="SUPFAM" id="SSF54001">
    <property type="entry name" value="Cysteine proteinases"/>
    <property type="match status" value="1"/>
</dbReference>
<dbReference type="Gene3D" id="3.10.620.30">
    <property type="match status" value="1"/>
</dbReference>
<accession>A0A6N2SLR4</accession>
<dbReference type="InterPro" id="IPR002931">
    <property type="entry name" value="Transglutaminase-like"/>
</dbReference>
<evidence type="ECO:0000259" key="1">
    <source>
        <dbReference type="SMART" id="SM00460"/>
    </source>
</evidence>
<proteinExistence type="predicted"/>
<dbReference type="OrthoDB" id="5296450at2"/>
<dbReference type="EMBL" id="CACRSS010000002">
    <property type="protein sequence ID" value="VYS93952.1"/>
    <property type="molecule type" value="Genomic_DNA"/>
</dbReference>
<sequence length="200" mass="22554">MAAIVNDLSEYLKTSPYIDWKHELVLDRAARLRAAGKGELEWIAGAYRFVKDEISHSWDAQDKRVTVSASDVLREKTGICWAKANLLAVLLRACGIPAGICYQRLTLEDTPGSGYCIHALNAVFLQDPGRWIRLDARGNKEGIRAEMDLEKERLAFRVRPEIGEADYPEIYAEPLQLTMDVLENSTDALYMYLHSLPGEI</sequence>
<dbReference type="PANTHER" id="PTHR33490">
    <property type="entry name" value="BLR5614 PROTEIN-RELATED"/>
    <property type="match status" value="1"/>
</dbReference>
<dbReference type="PANTHER" id="PTHR33490:SF3">
    <property type="entry name" value="CONSERVED INTEGRAL MEMBRANE PROTEIN"/>
    <property type="match status" value="1"/>
</dbReference>
<dbReference type="InterPro" id="IPR038765">
    <property type="entry name" value="Papain-like_cys_pep_sf"/>
</dbReference>
<reference evidence="2" key="1">
    <citation type="submission" date="2019-11" db="EMBL/GenBank/DDBJ databases">
        <authorList>
            <person name="Feng L."/>
        </authorList>
    </citation>
    <scope>NUCLEOTIDE SEQUENCE</scope>
    <source>
        <strain evidence="2">AMuciniphilaLFYP55</strain>
    </source>
</reference>
<dbReference type="RefSeq" id="WP_102722321.1">
    <property type="nucleotide sequence ID" value="NZ_CACRSS010000002.1"/>
</dbReference>
<dbReference type="SMART" id="SM00460">
    <property type="entry name" value="TGc"/>
    <property type="match status" value="1"/>
</dbReference>
<protein>
    <submittedName>
        <fullName evidence="2">Transglutaminase-like superfamily protein</fullName>
    </submittedName>
</protein>
<dbReference type="AlphaFoldDB" id="A0A6N2SLR4"/>
<dbReference type="Pfam" id="PF01841">
    <property type="entry name" value="Transglut_core"/>
    <property type="match status" value="1"/>
</dbReference>